<organism evidence="1 3">
    <name type="scientific">Alteribacillus persepolensis</name>
    <dbReference type="NCBI Taxonomy" id="568899"/>
    <lineage>
        <taxon>Bacteria</taxon>
        <taxon>Bacillati</taxon>
        <taxon>Bacillota</taxon>
        <taxon>Bacilli</taxon>
        <taxon>Bacillales</taxon>
        <taxon>Bacillaceae</taxon>
        <taxon>Alteribacillus</taxon>
    </lineage>
</organism>
<evidence type="ECO:0000313" key="3">
    <source>
        <dbReference type="Proteomes" id="UP000199163"/>
    </source>
</evidence>
<dbReference type="Proteomes" id="UP000199163">
    <property type="component" value="Unassembled WGS sequence"/>
</dbReference>
<evidence type="ECO:0000313" key="1">
    <source>
        <dbReference type="EMBL" id="SDH99452.1"/>
    </source>
</evidence>
<proteinExistence type="predicted"/>
<protein>
    <submittedName>
        <fullName evidence="1">Uncharacterized protein</fullName>
    </submittedName>
</protein>
<dbReference type="EMBL" id="FNDK01000017">
    <property type="protein sequence ID" value="SDH99452.1"/>
    <property type="molecule type" value="Genomic_DNA"/>
</dbReference>
<dbReference type="AlphaFoldDB" id="A0A1G8GYH3"/>
<keyword evidence="3" id="KW-1185">Reference proteome</keyword>
<dbReference type="EMBL" id="FNDK01000041">
    <property type="protein sequence ID" value="SDI38467.1"/>
    <property type="molecule type" value="Genomic_DNA"/>
</dbReference>
<name>A0A1G8GYH3_9BACI</name>
<evidence type="ECO:0000313" key="2">
    <source>
        <dbReference type="EMBL" id="SDI38467.1"/>
    </source>
</evidence>
<accession>A0A1G8GYH3</accession>
<reference evidence="1 3" key="1">
    <citation type="submission" date="2016-10" db="EMBL/GenBank/DDBJ databases">
        <authorList>
            <person name="de Groot N.N."/>
        </authorList>
    </citation>
    <scope>NUCLEOTIDE SEQUENCE [LARGE SCALE GENOMIC DNA]</scope>
    <source>
        <strain evidence="1 3">DSM 21632</strain>
    </source>
</reference>
<gene>
    <name evidence="1" type="ORF">SAMN05192534_11771</name>
    <name evidence="2" type="ORF">SAMN05192534_14116</name>
</gene>
<sequence length="32" mass="3938">MFVYNVIDLNYEIDSVYYNFNELCVKDKNKED</sequence>